<gene>
    <name evidence="8" type="ORF">E3T53_04550</name>
</gene>
<keyword evidence="9" id="KW-1185">Reference proteome</keyword>
<dbReference type="PANTHER" id="PTHR32322:SF2">
    <property type="entry name" value="EAMA DOMAIN-CONTAINING PROTEIN"/>
    <property type="match status" value="1"/>
</dbReference>
<protein>
    <submittedName>
        <fullName evidence="8">EamA family transporter</fullName>
    </submittedName>
</protein>
<dbReference type="Proteomes" id="UP000298218">
    <property type="component" value="Unassembled WGS sequence"/>
</dbReference>
<dbReference type="AlphaFoldDB" id="A0A4Y8KQ37"/>
<comment type="similarity">
    <text evidence="2">Belongs to the EamA transporter family.</text>
</comment>
<feature type="transmembrane region" description="Helical" evidence="6">
    <location>
        <begin position="294"/>
        <end position="314"/>
    </location>
</feature>
<organism evidence="8 9">
    <name type="scientific">Cryobacterium psychrophilum</name>
    <dbReference type="NCBI Taxonomy" id="41988"/>
    <lineage>
        <taxon>Bacteria</taxon>
        <taxon>Bacillati</taxon>
        <taxon>Actinomycetota</taxon>
        <taxon>Actinomycetes</taxon>
        <taxon>Micrococcales</taxon>
        <taxon>Microbacteriaceae</taxon>
        <taxon>Cryobacterium</taxon>
    </lineage>
</organism>
<accession>A0A4Y8KQ37</accession>
<name>A0A4Y8KQ37_9MICO</name>
<sequence length="356" mass="37751">MLLAGRCHARLRRAVLRHLQEGTFHERLQLHPPARLGTDALLGSHLATTLDSAPPWCRGGRSVSDKRDQLNGAGAQIATEVSINFGSSLAGLLIPVVGSPVVVAARQIVMVCVILPFYRPKLSSLSWCRVWPALALGVVLAVMNLTFYEAVGLLGLGIAATIEFLGPFALALATSRRPLDFLYATAAAGGVFLLTWSDGTLSLWGIVLALTAAASWAAYILLTRRVATEFAGLEGITIASLVSLALVVPLALFTVDFSRLNWGVVGLLALIGVLSSAFPYTVDTYILRRITPRLYSIITSFGPVIAAGFGALVLGESFTLQQQIAILVVCVAAGAAIATQRERPRSDLELIATAVP</sequence>
<evidence type="ECO:0000313" key="9">
    <source>
        <dbReference type="Proteomes" id="UP000298218"/>
    </source>
</evidence>
<feature type="transmembrane region" description="Helical" evidence="6">
    <location>
        <begin position="203"/>
        <end position="223"/>
    </location>
</feature>
<feature type="transmembrane region" description="Helical" evidence="6">
    <location>
        <begin position="154"/>
        <end position="174"/>
    </location>
</feature>
<dbReference type="EMBL" id="SOHQ01000013">
    <property type="protein sequence ID" value="TFD80894.1"/>
    <property type="molecule type" value="Genomic_DNA"/>
</dbReference>
<dbReference type="PANTHER" id="PTHR32322">
    <property type="entry name" value="INNER MEMBRANE TRANSPORTER"/>
    <property type="match status" value="1"/>
</dbReference>
<proteinExistence type="inferred from homology"/>
<dbReference type="OrthoDB" id="9815120at2"/>
<comment type="caution">
    <text evidence="8">The sequence shown here is derived from an EMBL/GenBank/DDBJ whole genome shotgun (WGS) entry which is preliminary data.</text>
</comment>
<evidence type="ECO:0000259" key="7">
    <source>
        <dbReference type="Pfam" id="PF00892"/>
    </source>
</evidence>
<dbReference type="InterPro" id="IPR000620">
    <property type="entry name" value="EamA_dom"/>
</dbReference>
<evidence type="ECO:0000256" key="3">
    <source>
        <dbReference type="ARBA" id="ARBA00022692"/>
    </source>
</evidence>
<feature type="transmembrane region" description="Helical" evidence="6">
    <location>
        <begin position="260"/>
        <end position="282"/>
    </location>
</feature>
<feature type="transmembrane region" description="Helical" evidence="6">
    <location>
        <begin position="92"/>
        <end position="118"/>
    </location>
</feature>
<feature type="transmembrane region" description="Helical" evidence="6">
    <location>
        <begin position="320"/>
        <end position="338"/>
    </location>
</feature>
<evidence type="ECO:0000256" key="2">
    <source>
        <dbReference type="ARBA" id="ARBA00007362"/>
    </source>
</evidence>
<keyword evidence="4 6" id="KW-1133">Transmembrane helix</keyword>
<feature type="domain" description="EamA" evidence="7">
    <location>
        <begin position="203"/>
        <end position="333"/>
    </location>
</feature>
<dbReference type="InterPro" id="IPR037185">
    <property type="entry name" value="EmrE-like"/>
</dbReference>
<evidence type="ECO:0000256" key="5">
    <source>
        <dbReference type="ARBA" id="ARBA00023136"/>
    </source>
</evidence>
<keyword evidence="5 6" id="KW-0472">Membrane</keyword>
<feature type="transmembrane region" description="Helical" evidence="6">
    <location>
        <begin position="181"/>
        <end position="197"/>
    </location>
</feature>
<evidence type="ECO:0000256" key="6">
    <source>
        <dbReference type="SAM" id="Phobius"/>
    </source>
</evidence>
<evidence type="ECO:0000256" key="1">
    <source>
        <dbReference type="ARBA" id="ARBA00004141"/>
    </source>
</evidence>
<dbReference type="SUPFAM" id="SSF103481">
    <property type="entry name" value="Multidrug resistance efflux transporter EmrE"/>
    <property type="match status" value="1"/>
</dbReference>
<dbReference type="InterPro" id="IPR050638">
    <property type="entry name" value="AA-Vitamin_Transporters"/>
</dbReference>
<dbReference type="Pfam" id="PF00892">
    <property type="entry name" value="EamA"/>
    <property type="match status" value="1"/>
</dbReference>
<reference evidence="8 9" key="1">
    <citation type="submission" date="2019-03" db="EMBL/GenBank/DDBJ databases">
        <title>Genomics of glacier-inhabiting Cryobacterium strains.</title>
        <authorList>
            <person name="Liu Q."/>
            <person name="Xin Y.-H."/>
        </authorList>
    </citation>
    <scope>NUCLEOTIDE SEQUENCE [LARGE SCALE GENOMIC DNA]</scope>
    <source>
        <strain evidence="8 9">CGMCC 1.4292</strain>
    </source>
</reference>
<dbReference type="GO" id="GO:0016020">
    <property type="term" value="C:membrane"/>
    <property type="evidence" value="ECO:0007669"/>
    <property type="project" value="UniProtKB-SubCell"/>
</dbReference>
<feature type="transmembrane region" description="Helical" evidence="6">
    <location>
        <begin position="235"/>
        <end position="254"/>
    </location>
</feature>
<comment type="subcellular location">
    <subcellularLocation>
        <location evidence="1">Membrane</location>
        <topology evidence="1">Multi-pass membrane protein</topology>
    </subcellularLocation>
</comment>
<keyword evidence="3 6" id="KW-0812">Transmembrane</keyword>
<evidence type="ECO:0000256" key="4">
    <source>
        <dbReference type="ARBA" id="ARBA00022989"/>
    </source>
</evidence>
<feature type="transmembrane region" description="Helical" evidence="6">
    <location>
        <begin position="130"/>
        <end position="148"/>
    </location>
</feature>
<evidence type="ECO:0000313" key="8">
    <source>
        <dbReference type="EMBL" id="TFD80894.1"/>
    </source>
</evidence>